<dbReference type="AlphaFoldDB" id="A0A644V5K8"/>
<evidence type="ECO:0000313" key="1">
    <source>
        <dbReference type="EMBL" id="MPL86497.1"/>
    </source>
</evidence>
<protein>
    <submittedName>
        <fullName evidence="1">Uncharacterized protein</fullName>
    </submittedName>
</protein>
<sequence>MRRIGTAAKEETNWPMFKEAPQKWREQTGRYNVRQAVYAGKRAEKK</sequence>
<proteinExistence type="predicted"/>
<reference evidence="1" key="1">
    <citation type="submission" date="2019-08" db="EMBL/GenBank/DDBJ databases">
        <authorList>
            <person name="Kucharzyk K."/>
            <person name="Murdoch R.W."/>
            <person name="Higgins S."/>
            <person name="Loffler F."/>
        </authorList>
    </citation>
    <scope>NUCLEOTIDE SEQUENCE</scope>
</reference>
<gene>
    <name evidence="1" type="ORF">SDC9_32479</name>
</gene>
<dbReference type="EMBL" id="VSSQ01000222">
    <property type="protein sequence ID" value="MPL86497.1"/>
    <property type="molecule type" value="Genomic_DNA"/>
</dbReference>
<organism evidence="1">
    <name type="scientific">bioreactor metagenome</name>
    <dbReference type="NCBI Taxonomy" id="1076179"/>
    <lineage>
        <taxon>unclassified sequences</taxon>
        <taxon>metagenomes</taxon>
        <taxon>ecological metagenomes</taxon>
    </lineage>
</organism>
<comment type="caution">
    <text evidence="1">The sequence shown here is derived from an EMBL/GenBank/DDBJ whole genome shotgun (WGS) entry which is preliminary data.</text>
</comment>
<name>A0A644V5K8_9ZZZZ</name>
<accession>A0A644V5K8</accession>